<dbReference type="InterPro" id="IPR018060">
    <property type="entry name" value="HTH_AraC"/>
</dbReference>
<dbReference type="PANTHER" id="PTHR47894:SF1">
    <property type="entry name" value="HTH-TYPE TRANSCRIPTIONAL REGULATOR VQSM"/>
    <property type="match status" value="1"/>
</dbReference>
<dbReference type="GO" id="GO:0005829">
    <property type="term" value="C:cytosol"/>
    <property type="evidence" value="ECO:0007669"/>
    <property type="project" value="TreeGrafter"/>
</dbReference>
<feature type="transmembrane region" description="Helical" evidence="4">
    <location>
        <begin position="97"/>
        <end position="117"/>
    </location>
</feature>
<evidence type="ECO:0000313" key="6">
    <source>
        <dbReference type="EMBL" id="TGY90473.1"/>
    </source>
</evidence>
<comment type="caution">
    <text evidence="6">The sequence shown here is derived from an EMBL/GenBank/DDBJ whole genome shotgun (WGS) entry which is preliminary data.</text>
</comment>
<dbReference type="SUPFAM" id="SSF46689">
    <property type="entry name" value="Homeodomain-like"/>
    <property type="match status" value="1"/>
</dbReference>
<feature type="transmembrane region" description="Helical" evidence="4">
    <location>
        <begin position="154"/>
        <end position="176"/>
    </location>
</feature>
<feature type="transmembrane region" description="Helical" evidence="4">
    <location>
        <begin position="36"/>
        <end position="58"/>
    </location>
</feature>
<evidence type="ECO:0000256" key="2">
    <source>
        <dbReference type="ARBA" id="ARBA00023125"/>
    </source>
</evidence>
<evidence type="ECO:0000313" key="7">
    <source>
        <dbReference type="Proteomes" id="UP000308054"/>
    </source>
</evidence>
<organism evidence="6 7">
    <name type="scientific">Marinicauda algicola</name>
    <dbReference type="NCBI Taxonomy" id="2029849"/>
    <lineage>
        <taxon>Bacteria</taxon>
        <taxon>Pseudomonadati</taxon>
        <taxon>Pseudomonadota</taxon>
        <taxon>Alphaproteobacteria</taxon>
        <taxon>Maricaulales</taxon>
        <taxon>Maricaulaceae</taxon>
        <taxon>Marinicauda</taxon>
    </lineage>
</organism>
<dbReference type="Gene3D" id="1.10.10.60">
    <property type="entry name" value="Homeodomain-like"/>
    <property type="match status" value="1"/>
</dbReference>
<evidence type="ECO:0000259" key="5">
    <source>
        <dbReference type="PROSITE" id="PS01124"/>
    </source>
</evidence>
<feature type="transmembrane region" description="Helical" evidence="4">
    <location>
        <begin position="182"/>
        <end position="202"/>
    </location>
</feature>
<proteinExistence type="predicted"/>
<gene>
    <name evidence="6" type="ORF">E5163_04970</name>
</gene>
<feature type="transmembrane region" description="Helical" evidence="4">
    <location>
        <begin position="6"/>
        <end position="29"/>
    </location>
</feature>
<dbReference type="PROSITE" id="PS01124">
    <property type="entry name" value="HTH_ARAC_FAMILY_2"/>
    <property type="match status" value="1"/>
</dbReference>
<feature type="domain" description="HTH araC/xylS-type" evidence="5">
    <location>
        <begin position="216"/>
        <end position="322"/>
    </location>
</feature>
<dbReference type="PROSITE" id="PS00041">
    <property type="entry name" value="HTH_ARAC_FAMILY_1"/>
    <property type="match status" value="1"/>
</dbReference>
<evidence type="ECO:0000256" key="3">
    <source>
        <dbReference type="ARBA" id="ARBA00023163"/>
    </source>
</evidence>
<keyword evidence="4" id="KW-1133">Transmembrane helix</keyword>
<dbReference type="GO" id="GO:0000976">
    <property type="term" value="F:transcription cis-regulatory region binding"/>
    <property type="evidence" value="ECO:0007669"/>
    <property type="project" value="TreeGrafter"/>
</dbReference>
<sequence length="337" mass="35285">MPAGDAVLLGFALIGVFNAALLTLAYTAAVLRRRELLFFWPLAVLAATASIIIGLIAGEHAGMFDGLRNLELALTALSGALLIDGVSRAVGRGPLRAGYPVTLLALALALFAIEPAGGSPLSLVLGLQWGFTALGLLIYWRAPGAPPTRPVARLVLAFFVFVHGAQIARIALPVLMRDAVPLALSIGFAALTTILLVSSAGLERRLRRLASPEGGRDVRAELRAFLAKGGFADPDLKLADAAAGLATTPDALSAALAWHGTSFQAELTEFRLEHAAGLLGDPAEARTSVEAIGLLSGFASRSGFYDAFGRRFGESPAAWRRARMSGRAERTSNPLNS</sequence>
<evidence type="ECO:0000256" key="1">
    <source>
        <dbReference type="ARBA" id="ARBA00023015"/>
    </source>
</evidence>
<keyword evidence="4" id="KW-0812">Transmembrane</keyword>
<feature type="transmembrane region" description="Helical" evidence="4">
    <location>
        <begin position="70"/>
        <end position="90"/>
    </location>
</feature>
<dbReference type="RefSeq" id="WP_135994972.1">
    <property type="nucleotide sequence ID" value="NZ_CP071057.1"/>
</dbReference>
<keyword evidence="4" id="KW-0472">Membrane</keyword>
<dbReference type="PANTHER" id="PTHR47894">
    <property type="entry name" value="HTH-TYPE TRANSCRIPTIONAL REGULATOR GADX"/>
    <property type="match status" value="1"/>
</dbReference>
<keyword evidence="1" id="KW-0805">Transcription regulation</keyword>
<evidence type="ECO:0000256" key="4">
    <source>
        <dbReference type="SAM" id="Phobius"/>
    </source>
</evidence>
<dbReference type="Proteomes" id="UP000308054">
    <property type="component" value="Unassembled WGS sequence"/>
</dbReference>
<keyword evidence="2" id="KW-0238">DNA-binding</keyword>
<dbReference type="SMART" id="SM00342">
    <property type="entry name" value="HTH_ARAC"/>
    <property type="match status" value="1"/>
</dbReference>
<dbReference type="GO" id="GO:0003700">
    <property type="term" value="F:DNA-binding transcription factor activity"/>
    <property type="evidence" value="ECO:0007669"/>
    <property type="project" value="InterPro"/>
</dbReference>
<protein>
    <submittedName>
        <fullName evidence="6">Helix-turn-helix domain-containing protein</fullName>
    </submittedName>
</protein>
<dbReference type="Pfam" id="PF12833">
    <property type="entry name" value="HTH_18"/>
    <property type="match status" value="1"/>
</dbReference>
<dbReference type="InterPro" id="IPR018062">
    <property type="entry name" value="HTH_AraC-typ_CS"/>
</dbReference>
<dbReference type="EMBL" id="SRXW01000001">
    <property type="protein sequence ID" value="TGY90473.1"/>
    <property type="molecule type" value="Genomic_DNA"/>
</dbReference>
<accession>A0A4S2H4L0</accession>
<name>A0A4S2H4L0_9PROT</name>
<keyword evidence="7" id="KW-1185">Reference proteome</keyword>
<dbReference type="InterPro" id="IPR009057">
    <property type="entry name" value="Homeodomain-like_sf"/>
</dbReference>
<reference evidence="6 7" key="1">
    <citation type="journal article" date="2017" name="Int. J. Syst. Evol. Microbiol.">
        <title>Marinicauda algicola sp. nov., isolated from a marine red alga Rhodosorus marinus.</title>
        <authorList>
            <person name="Jeong S.E."/>
            <person name="Jeon S.H."/>
            <person name="Chun B.H."/>
            <person name="Kim D.W."/>
            <person name="Jeon C.O."/>
        </authorList>
    </citation>
    <scope>NUCLEOTIDE SEQUENCE [LARGE SCALE GENOMIC DNA]</scope>
    <source>
        <strain evidence="6 7">JCM 31718</strain>
    </source>
</reference>
<feature type="transmembrane region" description="Helical" evidence="4">
    <location>
        <begin position="123"/>
        <end position="142"/>
    </location>
</feature>
<dbReference type="OrthoDB" id="345413at2"/>
<dbReference type="AlphaFoldDB" id="A0A4S2H4L0"/>
<keyword evidence="3" id="KW-0804">Transcription</keyword>